<dbReference type="Proteomes" id="UP001489897">
    <property type="component" value="Unassembled WGS sequence"/>
</dbReference>
<comment type="caution">
    <text evidence="2">The sequence shown here is derived from an EMBL/GenBank/DDBJ whole genome shotgun (WGS) entry which is preliminary data.</text>
</comment>
<organism evidence="2 3">
    <name type="scientific">Paraburkholderia ferrariae</name>
    <dbReference type="NCBI Taxonomy" id="386056"/>
    <lineage>
        <taxon>Bacteria</taxon>
        <taxon>Pseudomonadati</taxon>
        <taxon>Pseudomonadota</taxon>
        <taxon>Betaproteobacteria</taxon>
        <taxon>Burkholderiales</taxon>
        <taxon>Burkholderiaceae</taxon>
        <taxon>Paraburkholderia</taxon>
    </lineage>
</organism>
<dbReference type="RefSeq" id="WP_342947304.1">
    <property type="nucleotide sequence ID" value="NZ_JAYMRV010000004.1"/>
</dbReference>
<evidence type="ECO:0000256" key="1">
    <source>
        <dbReference type="SAM" id="MobiDB-lite"/>
    </source>
</evidence>
<evidence type="ECO:0000313" key="3">
    <source>
        <dbReference type="Proteomes" id="UP001489897"/>
    </source>
</evidence>
<evidence type="ECO:0000313" key="2">
    <source>
        <dbReference type="EMBL" id="MEM5422304.1"/>
    </source>
</evidence>
<accession>A0ABU9RRH4</accession>
<keyword evidence="3" id="KW-1185">Reference proteome</keyword>
<feature type="compositionally biased region" description="Basic residues" evidence="1">
    <location>
        <begin position="31"/>
        <end position="40"/>
    </location>
</feature>
<protein>
    <submittedName>
        <fullName evidence="2">Uncharacterized protein</fullName>
    </submittedName>
</protein>
<feature type="region of interest" description="Disordered" evidence="1">
    <location>
        <begin position="29"/>
        <end position="50"/>
    </location>
</feature>
<reference evidence="2 3" key="1">
    <citation type="submission" date="2024-01" db="EMBL/GenBank/DDBJ databases">
        <title>The diversity of rhizobia nodulating Mimosa spp. in eleven states of Brazil covering several biomes is determined by host plant, location, and edaphic factors.</title>
        <authorList>
            <person name="Rouws L."/>
            <person name="Barauna A."/>
            <person name="Beukes C."/>
            <person name="De Faria S.M."/>
            <person name="Gross E."/>
            <person name="Dos Reis Junior F.B."/>
            <person name="Simon M."/>
            <person name="Maluk M."/>
            <person name="Odee D.W."/>
            <person name="Kenicer G."/>
            <person name="Young J.P.W."/>
            <person name="Reis V.M."/>
            <person name="Zilli J."/>
            <person name="James E.K."/>
        </authorList>
    </citation>
    <scope>NUCLEOTIDE SEQUENCE [LARGE SCALE GENOMIC DNA]</scope>
    <source>
        <strain evidence="2 3">JPY167</strain>
    </source>
</reference>
<dbReference type="EMBL" id="JAYMRV010000004">
    <property type="protein sequence ID" value="MEM5422304.1"/>
    <property type="molecule type" value="Genomic_DNA"/>
</dbReference>
<gene>
    <name evidence="2" type="ORF">VSR73_14695</name>
</gene>
<name>A0ABU9RRH4_9BURK</name>
<proteinExistence type="predicted"/>
<sequence>MIALANTFIFNASYMDWLRIAAGKLNGAAQKRLKSQRKNPKPGVGRGQST</sequence>